<dbReference type="Proteomes" id="UP000276776">
    <property type="component" value="Unassembled WGS sequence"/>
</dbReference>
<evidence type="ECO:0000313" key="1">
    <source>
        <dbReference type="EMBL" id="VDM95635.1"/>
    </source>
</evidence>
<protein>
    <submittedName>
        <fullName evidence="3">Translocon-associated protein subunit alpha</fullName>
    </submittedName>
</protein>
<name>A0A0N5CKK2_THECL</name>
<dbReference type="WBParaSite" id="TCLT_0000060101-mRNA-1">
    <property type="protein sequence ID" value="TCLT_0000060101-mRNA-1"/>
    <property type="gene ID" value="TCLT_0000060101"/>
</dbReference>
<sequence length="142" mass="15777">MLLNIQDGNVLIHVSYPLVYPVISSTEAPIESPVMFQIPQLKVDKPKEFLFQPDFAGGVHGYTVRIRLVVEVQNPPKPVLLMFFMGTPSATIHTEYKEFWPLSAFVGILFGGCSSEVSSPILYSRLLSAAYPQMLLCLALSM</sequence>
<reference evidence="3" key="1">
    <citation type="submission" date="2017-02" db="UniProtKB">
        <authorList>
            <consortium name="WormBaseParasite"/>
        </authorList>
    </citation>
    <scope>IDENTIFICATION</scope>
</reference>
<evidence type="ECO:0000313" key="3">
    <source>
        <dbReference type="WBParaSite" id="TCLT_0000060101-mRNA-1"/>
    </source>
</evidence>
<reference evidence="1 2" key="2">
    <citation type="submission" date="2018-11" db="EMBL/GenBank/DDBJ databases">
        <authorList>
            <consortium name="Pathogen Informatics"/>
        </authorList>
    </citation>
    <scope>NUCLEOTIDE SEQUENCE [LARGE SCALE GENOMIC DNA]</scope>
</reference>
<keyword evidence="2" id="KW-1185">Reference proteome</keyword>
<proteinExistence type="predicted"/>
<dbReference type="AlphaFoldDB" id="A0A0N5CKK2"/>
<accession>A0A0N5CKK2</accession>
<evidence type="ECO:0000313" key="2">
    <source>
        <dbReference type="Proteomes" id="UP000276776"/>
    </source>
</evidence>
<organism evidence="3">
    <name type="scientific">Thelazia callipaeda</name>
    <name type="common">Oriental eyeworm</name>
    <name type="synonym">Parasitic nematode</name>
    <dbReference type="NCBI Taxonomy" id="103827"/>
    <lineage>
        <taxon>Eukaryota</taxon>
        <taxon>Metazoa</taxon>
        <taxon>Ecdysozoa</taxon>
        <taxon>Nematoda</taxon>
        <taxon>Chromadorea</taxon>
        <taxon>Rhabditida</taxon>
        <taxon>Spirurina</taxon>
        <taxon>Spiruromorpha</taxon>
        <taxon>Thelazioidea</taxon>
        <taxon>Thelaziidae</taxon>
        <taxon>Thelazia</taxon>
    </lineage>
</organism>
<dbReference type="EMBL" id="UYYF01000048">
    <property type="protein sequence ID" value="VDM95635.1"/>
    <property type="molecule type" value="Genomic_DNA"/>
</dbReference>
<gene>
    <name evidence="1" type="ORF">TCLT_LOCUS602</name>
</gene>